<feature type="region of interest" description="Disordered" evidence="1">
    <location>
        <begin position="63"/>
        <end position="101"/>
    </location>
</feature>
<reference evidence="2" key="1">
    <citation type="submission" date="2019-12" db="EMBL/GenBank/DDBJ databases">
        <title>Genome sequencing and annotation of Brassica cretica.</title>
        <authorList>
            <person name="Studholme D.J."/>
            <person name="Sarris P.F."/>
        </authorList>
    </citation>
    <scope>NUCLEOTIDE SEQUENCE</scope>
    <source>
        <strain evidence="2">PFS-001/15</strain>
        <tissue evidence="2">Leaf</tissue>
    </source>
</reference>
<proteinExistence type="predicted"/>
<accession>A0A8S9LSX3</accession>
<gene>
    <name evidence="2" type="ORF">F2Q68_00045537</name>
</gene>
<sequence length="101" mass="10661">MSSLISLVEVHVAATDVAATVALDDESVGELLLLESSHRKFPIRSRPYSCHVTSAASSHSVSHAAVSVKARSQKPLTRIHGHKKPPPGCPAKLFPASSNQA</sequence>
<name>A0A8S9LSX3_BRACR</name>
<evidence type="ECO:0000256" key="1">
    <source>
        <dbReference type="SAM" id="MobiDB-lite"/>
    </source>
</evidence>
<organism evidence="2 3">
    <name type="scientific">Brassica cretica</name>
    <name type="common">Mustard</name>
    <dbReference type="NCBI Taxonomy" id="69181"/>
    <lineage>
        <taxon>Eukaryota</taxon>
        <taxon>Viridiplantae</taxon>
        <taxon>Streptophyta</taxon>
        <taxon>Embryophyta</taxon>
        <taxon>Tracheophyta</taxon>
        <taxon>Spermatophyta</taxon>
        <taxon>Magnoliopsida</taxon>
        <taxon>eudicotyledons</taxon>
        <taxon>Gunneridae</taxon>
        <taxon>Pentapetalae</taxon>
        <taxon>rosids</taxon>
        <taxon>malvids</taxon>
        <taxon>Brassicales</taxon>
        <taxon>Brassicaceae</taxon>
        <taxon>Brassiceae</taxon>
        <taxon>Brassica</taxon>
    </lineage>
</organism>
<dbReference type="EMBL" id="QGKW02000276">
    <property type="protein sequence ID" value="KAF2608698.1"/>
    <property type="molecule type" value="Genomic_DNA"/>
</dbReference>
<evidence type="ECO:0000313" key="3">
    <source>
        <dbReference type="Proteomes" id="UP000712281"/>
    </source>
</evidence>
<comment type="caution">
    <text evidence="2">The sequence shown here is derived from an EMBL/GenBank/DDBJ whole genome shotgun (WGS) entry which is preliminary data.</text>
</comment>
<dbReference type="AlphaFoldDB" id="A0A8S9LSX3"/>
<evidence type="ECO:0000313" key="2">
    <source>
        <dbReference type="EMBL" id="KAF2608698.1"/>
    </source>
</evidence>
<dbReference type="Proteomes" id="UP000712281">
    <property type="component" value="Unassembled WGS sequence"/>
</dbReference>
<protein>
    <submittedName>
        <fullName evidence="2">Uncharacterized protein</fullName>
    </submittedName>
</protein>